<proteinExistence type="predicted"/>
<protein>
    <submittedName>
        <fullName evidence="2">Uncharacterized protein</fullName>
    </submittedName>
</protein>
<sequence>MAVATISDVIQDDQGLPQDNTLLLFNNITVQLPAKLHHPPKSSGGGGHRVAQHPRNTQARVSRSDETAR</sequence>
<evidence type="ECO:0000256" key="1">
    <source>
        <dbReference type="SAM" id="MobiDB-lite"/>
    </source>
</evidence>
<reference evidence="2" key="1">
    <citation type="journal article" date="2018" name="PLoS Negl. Trop. Dis.">
        <title>Sialome diversity of ticks revealed by RNAseq of single tick salivary glands.</title>
        <authorList>
            <person name="Perner J."/>
            <person name="Kropackova S."/>
            <person name="Kopacek P."/>
            <person name="Ribeiro J.M."/>
        </authorList>
    </citation>
    <scope>NUCLEOTIDE SEQUENCE</scope>
    <source>
        <strain evidence="2">Siblings of single egg batch collected in Ceske Budejovice</strain>
        <tissue evidence="2">Salivary glands</tissue>
    </source>
</reference>
<accession>A0A147BR31</accession>
<name>A0A147BR31_IXORI</name>
<dbReference type="AlphaFoldDB" id="A0A147BR31"/>
<evidence type="ECO:0000313" key="2">
    <source>
        <dbReference type="EMBL" id="JAR93220.1"/>
    </source>
</evidence>
<feature type="region of interest" description="Disordered" evidence="1">
    <location>
        <begin position="35"/>
        <end position="69"/>
    </location>
</feature>
<dbReference type="EMBL" id="GEGO01002184">
    <property type="protein sequence ID" value="JAR93220.1"/>
    <property type="molecule type" value="Transcribed_RNA"/>
</dbReference>
<organism evidence="2">
    <name type="scientific">Ixodes ricinus</name>
    <name type="common">Common tick</name>
    <name type="synonym">Acarus ricinus</name>
    <dbReference type="NCBI Taxonomy" id="34613"/>
    <lineage>
        <taxon>Eukaryota</taxon>
        <taxon>Metazoa</taxon>
        <taxon>Ecdysozoa</taxon>
        <taxon>Arthropoda</taxon>
        <taxon>Chelicerata</taxon>
        <taxon>Arachnida</taxon>
        <taxon>Acari</taxon>
        <taxon>Parasitiformes</taxon>
        <taxon>Ixodida</taxon>
        <taxon>Ixodoidea</taxon>
        <taxon>Ixodidae</taxon>
        <taxon>Ixodinae</taxon>
        <taxon>Ixodes</taxon>
    </lineage>
</organism>